<keyword evidence="2" id="KW-1185">Reference proteome</keyword>
<proteinExistence type="predicted"/>
<evidence type="ECO:0000313" key="1">
    <source>
        <dbReference type="EMBL" id="CAH3189074.1"/>
    </source>
</evidence>
<gene>
    <name evidence="1" type="ORF">PEVE_00019026</name>
</gene>
<reference evidence="1 2" key="1">
    <citation type="submission" date="2022-05" db="EMBL/GenBank/DDBJ databases">
        <authorList>
            <consortium name="Genoscope - CEA"/>
            <person name="William W."/>
        </authorList>
    </citation>
    <scope>NUCLEOTIDE SEQUENCE [LARGE SCALE GENOMIC DNA]</scope>
</reference>
<accession>A0ABN8SDM4</accession>
<protein>
    <recommendedName>
        <fullName evidence="3">Retrotransposon gag domain-containing protein</fullName>
    </recommendedName>
</protein>
<comment type="caution">
    <text evidence="1">The sequence shown here is derived from an EMBL/GenBank/DDBJ whole genome shotgun (WGS) entry which is preliminary data.</text>
</comment>
<organism evidence="1 2">
    <name type="scientific">Porites evermanni</name>
    <dbReference type="NCBI Taxonomy" id="104178"/>
    <lineage>
        <taxon>Eukaryota</taxon>
        <taxon>Metazoa</taxon>
        <taxon>Cnidaria</taxon>
        <taxon>Anthozoa</taxon>
        <taxon>Hexacorallia</taxon>
        <taxon>Scleractinia</taxon>
        <taxon>Fungiina</taxon>
        <taxon>Poritidae</taxon>
        <taxon>Porites</taxon>
    </lineage>
</organism>
<name>A0ABN8SDM4_9CNID</name>
<evidence type="ECO:0008006" key="3">
    <source>
        <dbReference type="Google" id="ProtNLM"/>
    </source>
</evidence>
<sequence length="179" mass="20795">MKLYPKSDLKNSDKTFDLLQESFGEKRSVPQLLKAFYDRRQREGETLRAFSQALRELQAKIEKKSVTKSSGQDAALRDHFAENVRDIPSFKRNLRNLSEHTRKFPFQTPERKLFAGLKKTRSPYMYAVFLTLDHKSPPSLRVSLISTSALKEANCLTRTNGLPIQLLMAWKYHTMVSWN</sequence>
<dbReference type="Proteomes" id="UP001159427">
    <property type="component" value="Unassembled WGS sequence"/>
</dbReference>
<dbReference type="EMBL" id="CALNXI010002575">
    <property type="protein sequence ID" value="CAH3189074.1"/>
    <property type="molecule type" value="Genomic_DNA"/>
</dbReference>
<evidence type="ECO:0000313" key="2">
    <source>
        <dbReference type="Proteomes" id="UP001159427"/>
    </source>
</evidence>